<sequence length="228" mass="26908">MVPYRMVHSKRSRHLHLSLDEAKHAVLTLPRRVTKREAIEFLKRNGDWFSKKAAKTQRKPDLLGYLRDKPFLSAYGEWFSLDFLFSSGKPAVHCDKESNRVRMNLDSSINLNPQIVSMLKQFAKDVVPEYVKVLARIRRIKVKKITIRNQRRRWGSCSDERTISLNWRLILLPPKLHDYIIFHELAHITHLDHSFKYWDLLQSYDPKTVRHDMQITRLAGSILALGRI</sequence>
<evidence type="ECO:0000313" key="3">
    <source>
        <dbReference type="Proteomes" id="UP000247465"/>
    </source>
</evidence>
<dbReference type="KEGG" id="mtar:DF168_00775"/>
<dbReference type="Pfam" id="PF01863">
    <property type="entry name" value="YgjP-like"/>
    <property type="match status" value="1"/>
</dbReference>
<feature type="domain" description="YgjP-like metallopeptidase" evidence="1">
    <location>
        <begin position="13"/>
        <end position="212"/>
    </location>
</feature>
<dbReference type="Gene3D" id="3.30.2010.10">
    <property type="entry name" value="Metalloproteases ('zincins'), catalytic domain"/>
    <property type="match status" value="1"/>
</dbReference>
<evidence type="ECO:0000259" key="1">
    <source>
        <dbReference type="Pfam" id="PF01863"/>
    </source>
</evidence>
<dbReference type="InterPro" id="IPR053136">
    <property type="entry name" value="UTP_pyrophosphatase-like"/>
</dbReference>
<gene>
    <name evidence="2" type="ORF">DF168_00775</name>
</gene>
<organism evidence="2 3">
    <name type="scientific">Candidatus Moanibacter tarae</name>
    <dbReference type="NCBI Taxonomy" id="2200854"/>
    <lineage>
        <taxon>Bacteria</taxon>
        <taxon>Pseudomonadati</taxon>
        <taxon>Verrucomicrobiota</taxon>
        <taxon>Opitutia</taxon>
        <taxon>Puniceicoccales</taxon>
        <taxon>Puniceicoccales incertae sedis</taxon>
        <taxon>Candidatus Moanibacter</taxon>
    </lineage>
</organism>
<dbReference type="PANTHER" id="PTHR30399">
    <property type="entry name" value="UNCHARACTERIZED PROTEIN YGJP"/>
    <property type="match status" value="1"/>
</dbReference>
<reference evidence="2 3" key="1">
    <citation type="submission" date="2018-06" db="EMBL/GenBank/DDBJ databases">
        <title>Draft Genome Sequence of a Novel Marine Bacterium Related to the Verrucomicrobia.</title>
        <authorList>
            <person name="Vosseberg J."/>
            <person name="Martijn J."/>
            <person name="Ettema T.J.G."/>
        </authorList>
    </citation>
    <scope>NUCLEOTIDE SEQUENCE [LARGE SCALE GENOMIC DNA]</scope>
    <source>
        <strain evidence="2">TARA_B100001123</strain>
    </source>
</reference>
<dbReference type="PANTHER" id="PTHR30399:SF1">
    <property type="entry name" value="UTP PYROPHOSPHATASE"/>
    <property type="match status" value="1"/>
</dbReference>
<dbReference type="EMBL" id="CP029803">
    <property type="protein sequence ID" value="AWT59583.1"/>
    <property type="molecule type" value="Genomic_DNA"/>
</dbReference>
<accession>A0A2Z4ABZ2</accession>
<evidence type="ECO:0000313" key="2">
    <source>
        <dbReference type="EMBL" id="AWT59583.1"/>
    </source>
</evidence>
<dbReference type="AlphaFoldDB" id="A0A2Z4ABZ2"/>
<protein>
    <recommendedName>
        <fullName evidence="1">YgjP-like metallopeptidase domain-containing protein</fullName>
    </recommendedName>
</protein>
<dbReference type="InterPro" id="IPR002725">
    <property type="entry name" value="YgjP-like_metallopeptidase"/>
</dbReference>
<name>A0A2Z4ABZ2_9BACT</name>
<dbReference type="CDD" id="cd07344">
    <property type="entry name" value="M48_yhfN_like"/>
    <property type="match status" value="1"/>
</dbReference>
<proteinExistence type="predicted"/>
<dbReference type="Proteomes" id="UP000247465">
    <property type="component" value="Chromosome"/>
</dbReference>